<evidence type="ECO:0000313" key="15">
    <source>
        <dbReference type="Proteomes" id="UP000746747"/>
    </source>
</evidence>
<feature type="compositionally biased region" description="Basic residues" evidence="12">
    <location>
        <begin position="333"/>
        <end position="342"/>
    </location>
</feature>
<dbReference type="FunFam" id="3.30.200.20:FF:000054">
    <property type="entry name" value="Cyclin-dependent kinase 11B"/>
    <property type="match status" value="1"/>
</dbReference>
<evidence type="ECO:0000256" key="3">
    <source>
        <dbReference type="ARBA" id="ARBA00022527"/>
    </source>
</evidence>
<dbReference type="OrthoDB" id="1732493at2759"/>
<evidence type="ECO:0000256" key="1">
    <source>
        <dbReference type="ARBA" id="ARBA00006485"/>
    </source>
</evidence>
<keyword evidence="4" id="KW-0808">Transferase</keyword>
<dbReference type="EC" id="2.7.11.22" evidence="2"/>
<dbReference type="Pfam" id="PF00069">
    <property type="entry name" value="Pkinase"/>
    <property type="match status" value="1"/>
</dbReference>
<dbReference type="InterPro" id="IPR017441">
    <property type="entry name" value="Protein_kinase_ATP_BS"/>
</dbReference>
<name>A0A8J2QAN3_9BILA</name>
<dbReference type="InterPro" id="IPR000719">
    <property type="entry name" value="Prot_kinase_dom"/>
</dbReference>
<gene>
    <name evidence="14" type="ORF">CJOHNSTONI_LOCUS7280</name>
</gene>
<accession>A0A8J2QAN3</accession>
<dbReference type="PANTHER" id="PTHR24056:SF508">
    <property type="entry name" value="CYCLIN-DEPENDENT KINASE 10"/>
    <property type="match status" value="1"/>
</dbReference>
<dbReference type="GO" id="GO:0007346">
    <property type="term" value="P:regulation of mitotic cell cycle"/>
    <property type="evidence" value="ECO:0007669"/>
    <property type="project" value="TreeGrafter"/>
</dbReference>
<dbReference type="AlphaFoldDB" id="A0A8J2QAN3"/>
<dbReference type="FunFam" id="1.10.510.10:FF:000533">
    <property type="entry name" value="cyclin-dependent kinase 10"/>
    <property type="match status" value="1"/>
</dbReference>
<protein>
    <recommendedName>
        <fullName evidence="2">cyclin-dependent kinase</fullName>
        <ecNumber evidence="2">2.7.11.22</ecNumber>
    </recommendedName>
</protein>
<dbReference type="Gene3D" id="3.30.200.20">
    <property type="entry name" value="Phosphorylase Kinase, domain 1"/>
    <property type="match status" value="1"/>
</dbReference>
<evidence type="ECO:0000256" key="4">
    <source>
        <dbReference type="ARBA" id="ARBA00022679"/>
    </source>
</evidence>
<keyword evidence="6" id="KW-0418">Kinase</keyword>
<dbReference type="InterPro" id="IPR050108">
    <property type="entry name" value="CDK"/>
</dbReference>
<evidence type="ECO:0000259" key="13">
    <source>
        <dbReference type="PROSITE" id="PS50011"/>
    </source>
</evidence>
<dbReference type="PROSITE" id="PS00108">
    <property type="entry name" value="PROTEIN_KINASE_ST"/>
    <property type="match status" value="1"/>
</dbReference>
<dbReference type="SMART" id="SM00220">
    <property type="entry name" value="S_TKc"/>
    <property type="match status" value="1"/>
</dbReference>
<evidence type="ECO:0000256" key="10">
    <source>
        <dbReference type="PROSITE-ProRule" id="PRU10141"/>
    </source>
</evidence>
<dbReference type="InterPro" id="IPR008271">
    <property type="entry name" value="Ser/Thr_kinase_AS"/>
</dbReference>
<keyword evidence="7 10" id="KW-0067">ATP-binding</keyword>
<keyword evidence="5 10" id="KW-0547">Nucleotide-binding</keyword>
<evidence type="ECO:0000313" key="14">
    <source>
        <dbReference type="EMBL" id="CAG9537469.1"/>
    </source>
</evidence>
<dbReference type="PANTHER" id="PTHR24056">
    <property type="entry name" value="CELL DIVISION PROTEIN KINASE"/>
    <property type="match status" value="1"/>
</dbReference>
<comment type="similarity">
    <text evidence="1">Belongs to the protein kinase superfamily. CMGC Ser/Thr protein kinase family. CDC2/CDKX subfamily.</text>
</comment>
<dbReference type="EMBL" id="CAKAEH010001548">
    <property type="protein sequence ID" value="CAG9537469.1"/>
    <property type="molecule type" value="Genomic_DNA"/>
</dbReference>
<dbReference type="Proteomes" id="UP000746747">
    <property type="component" value="Unassembled WGS sequence"/>
</dbReference>
<reference evidence="14" key="1">
    <citation type="submission" date="2021-09" db="EMBL/GenBank/DDBJ databases">
        <authorList>
            <consortium name="Pathogen Informatics"/>
        </authorList>
    </citation>
    <scope>NUCLEOTIDE SEQUENCE</scope>
</reference>
<comment type="catalytic activity">
    <reaction evidence="9">
        <text>L-seryl-[protein] + ATP = O-phospho-L-seryl-[protein] + ADP + H(+)</text>
        <dbReference type="Rhea" id="RHEA:17989"/>
        <dbReference type="Rhea" id="RHEA-COMP:9863"/>
        <dbReference type="Rhea" id="RHEA-COMP:11604"/>
        <dbReference type="ChEBI" id="CHEBI:15378"/>
        <dbReference type="ChEBI" id="CHEBI:29999"/>
        <dbReference type="ChEBI" id="CHEBI:30616"/>
        <dbReference type="ChEBI" id="CHEBI:83421"/>
        <dbReference type="ChEBI" id="CHEBI:456216"/>
        <dbReference type="EC" id="2.7.11.22"/>
    </reaction>
</comment>
<evidence type="ECO:0000256" key="2">
    <source>
        <dbReference type="ARBA" id="ARBA00012425"/>
    </source>
</evidence>
<evidence type="ECO:0000256" key="6">
    <source>
        <dbReference type="ARBA" id="ARBA00022777"/>
    </source>
</evidence>
<dbReference type="InterPro" id="IPR011009">
    <property type="entry name" value="Kinase-like_dom_sf"/>
</dbReference>
<dbReference type="GO" id="GO:0004693">
    <property type="term" value="F:cyclin-dependent protein serine/threonine kinase activity"/>
    <property type="evidence" value="ECO:0007669"/>
    <property type="project" value="UniProtKB-EC"/>
</dbReference>
<feature type="binding site" evidence="10">
    <location>
        <position position="73"/>
    </location>
    <ligand>
        <name>ATP</name>
        <dbReference type="ChEBI" id="CHEBI:30616"/>
    </ligand>
</feature>
<evidence type="ECO:0000256" key="8">
    <source>
        <dbReference type="ARBA" id="ARBA00047811"/>
    </source>
</evidence>
<feature type="region of interest" description="Disordered" evidence="12">
    <location>
        <begin position="326"/>
        <end position="348"/>
    </location>
</feature>
<evidence type="ECO:0000256" key="11">
    <source>
        <dbReference type="RuleBase" id="RU000304"/>
    </source>
</evidence>
<proteinExistence type="inferred from homology"/>
<keyword evidence="15" id="KW-1185">Reference proteome</keyword>
<dbReference type="GO" id="GO:0040019">
    <property type="term" value="P:positive regulation of embryonic development"/>
    <property type="evidence" value="ECO:0007669"/>
    <property type="project" value="UniProtKB-ARBA"/>
</dbReference>
<dbReference type="Gene3D" id="1.10.510.10">
    <property type="entry name" value="Transferase(Phosphotransferase) domain 1"/>
    <property type="match status" value="1"/>
</dbReference>
<feature type="domain" description="Protein kinase" evidence="13">
    <location>
        <begin position="44"/>
        <end position="315"/>
    </location>
</feature>
<dbReference type="SUPFAM" id="SSF56112">
    <property type="entry name" value="Protein kinase-like (PK-like)"/>
    <property type="match status" value="1"/>
</dbReference>
<evidence type="ECO:0000256" key="9">
    <source>
        <dbReference type="ARBA" id="ARBA00048367"/>
    </source>
</evidence>
<sequence>MGDEMHHLGSSSSMMQIVSVFDLESITFSKDKIGYGGCRSVNEFEKMNRVGEGTYGIVYRAKDTKTGEIIALKKVRMDEKSEENGISISAIREIHLLMSLHHKNIVQLREIVVGQQLTSIFLVMEYCTQPQIKCIVMQLLKALVYLHGKHVVHRDLKVSNLLLTDDGCLKVADFGLARTFGEPSKQMTPRVVTLWYRSPELLFGAKEQSTGVDMWAAGCILGELLIHRPLLPGKTELDQINKIIDLLGTPTEKIWKGIEELPALRNFQLRSQPYNKLKCVMERASDSCLQLLNGLFTFDPSLRICAKDALCSRYFNEPPYPCDASMMPSFPQHRNRKRKRKSSSSSNN</sequence>
<comment type="caution">
    <text evidence="14">The sequence shown here is derived from an EMBL/GenBank/DDBJ whole genome shotgun (WGS) entry which is preliminary data.</text>
</comment>
<organism evidence="14 15">
    <name type="scientific">Cercopithifilaria johnstoni</name>
    <dbReference type="NCBI Taxonomy" id="2874296"/>
    <lineage>
        <taxon>Eukaryota</taxon>
        <taxon>Metazoa</taxon>
        <taxon>Ecdysozoa</taxon>
        <taxon>Nematoda</taxon>
        <taxon>Chromadorea</taxon>
        <taxon>Rhabditida</taxon>
        <taxon>Spirurina</taxon>
        <taxon>Spiruromorpha</taxon>
        <taxon>Filarioidea</taxon>
        <taxon>Onchocercidae</taxon>
        <taxon>Cercopithifilaria</taxon>
    </lineage>
</organism>
<evidence type="ECO:0000256" key="7">
    <source>
        <dbReference type="ARBA" id="ARBA00022840"/>
    </source>
</evidence>
<keyword evidence="3 11" id="KW-0723">Serine/threonine-protein kinase</keyword>
<evidence type="ECO:0000256" key="12">
    <source>
        <dbReference type="SAM" id="MobiDB-lite"/>
    </source>
</evidence>
<evidence type="ECO:0000256" key="5">
    <source>
        <dbReference type="ARBA" id="ARBA00022741"/>
    </source>
</evidence>
<dbReference type="PROSITE" id="PS50011">
    <property type="entry name" value="PROTEIN_KINASE_DOM"/>
    <property type="match status" value="1"/>
</dbReference>
<dbReference type="PROSITE" id="PS00107">
    <property type="entry name" value="PROTEIN_KINASE_ATP"/>
    <property type="match status" value="1"/>
</dbReference>
<dbReference type="GO" id="GO:0005634">
    <property type="term" value="C:nucleus"/>
    <property type="evidence" value="ECO:0007669"/>
    <property type="project" value="TreeGrafter"/>
</dbReference>
<dbReference type="GO" id="GO:0005524">
    <property type="term" value="F:ATP binding"/>
    <property type="evidence" value="ECO:0007669"/>
    <property type="project" value="UniProtKB-UniRule"/>
</dbReference>
<comment type="catalytic activity">
    <reaction evidence="8">
        <text>L-threonyl-[protein] + ATP = O-phospho-L-threonyl-[protein] + ADP + H(+)</text>
        <dbReference type="Rhea" id="RHEA:46608"/>
        <dbReference type="Rhea" id="RHEA-COMP:11060"/>
        <dbReference type="Rhea" id="RHEA-COMP:11605"/>
        <dbReference type="ChEBI" id="CHEBI:15378"/>
        <dbReference type="ChEBI" id="CHEBI:30013"/>
        <dbReference type="ChEBI" id="CHEBI:30616"/>
        <dbReference type="ChEBI" id="CHEBI:61977"/>
        <dbReference type="ChEBI" id="CHEBI:456216"/>
        <dbReference type="EC" id="2.7.11.22"/>
    </reaction>
</comment>